<comment type="caution">
    <text evidence="1">The sequence shown here is derived from an EMBL/GenBank/DDBJ whole genome shotgun (WGS) entry which is preliminary data.</text>
</comment>
<dbReference type="InterPro" id="IPR011050">
    <property type="entry name" value="Pectin_lyase_fold/virulence"/>
</dbReference>
<name>A0A4Q4TPV7_9PEZI</name>
<dbReference type="EMBL" id="QJNU01000041">
    <property type="protein sequence ID" value="RYP09315.1"/>
    <property type="molecule type" value="Genomic_DNA"/>
</dbReference>
<organism evidence="1 2">
    <name type="scientific">Monosporascus ibericus</name>
    <dbReference type="NCBI Taxonomy" id="155417"/>
    <lineage>
        <taxon>Eukaryota</taxon>
        <taxon>Fungi</taxon>
        <taxon>Dikarya</taxon>
        <taxon>Ascomycota</taxon>
        <taxon>Pezizomycotina</taxon>
        <taxon>Sordariomycetes</taxon>
        <taxon>Xylariomycetidae</taxon>
        <taxon>Xylariales</taxon>
        <taxon>Xylariales incertae sedis</taxon>
        <taxon>Monosporascus</taxon>
    </lineage>
</organism>
<proteinExistence type="predicted"/>
<accession>A0A4Q4TPV7</accession>
<gene>
    <name evidence="1" type="ORF">DL764_001362</name>
</gene>
<dbReference type="SUPFAM" id="SSF51126">
    <property type="entry name" value="Pectin lyase-like"/>
    <property type="match status" value="1"/>
</dbReference>
<dbReference type="Proteomes" id="UP000293360">
    <property type="component" value="Unassembled WGS sequence"/>
</dbReference>
<dbReference type="Gene3D" id="2.160.20.10">
    <property type="entry name" value="Single-stranded right-handed beta-helix, Pectin lyase-like"/>
    <property type="match status" value="1"/>
</dbReference>
<evidence type="ECO:0000313" key="1">
    <source>
        <dbReference type="EMBL" id="RYP09315.1"/>
    </source>
</evidence>
<keyword evidence="2" id="KW-1185">Reference proteome</keyword>
<reference evidence="1 2" key="1">
    <citation type="submission" date="2018-06" db="EMBL/GenBank/DDBJ databases">
        <title>Complete Genomes of Monosporascus.</title>
        <authorList>
            <person name="Robinson A.J."/>
            <person name="Natvig D.O."/>
        </authorList>
    </citation>
    <scope>NUCLEOTIDE SEQUENCE [LARGE SCALE GENOMIC DNA]</scope>
    <source>
        <strain evidence="1 2">CBS 110550</strain>
    </source>
</reference>
<evidence type="ECO:0000313" key="2">
    <source>
        <dbReference type="Proteomes" id="UP000293360"/>
    </source>
</evidence>
<sequence length="96" mass="10761">MLEAFRRCDHEDTVVFPEDANYWTRTRMNPIAFQNHAAGIVFSGSGLKIDRHGTGLIDGDGDAWYGAEQGKMRPGCPMPFVIWNISDVDVSNFKVL</sequence>
<dbReference type="STRING" id="155417.A0A4Q4TPV7"/>
<dbReference type="InterPro" id="IPR012334">
    <property type="entry name" value="Pectin_lyas_fold"/>
</dbReference>
<dbReference type="OrthoDB" id="187139at2759"/>
<dbReference type="AlphaFoldDB" id="A0A4Q4TPV7"/>
<protein>
    <submittedName>
        <fullName evidence="1">Uncharacterized protein</fullName>
    </submittedName>
</protein>